<keyword evidence="2" id="KW-1185">Reference proteome</keyword>
<accession>A0A0S3SWA3</accession>
<evidence type="ECO:0008006" key="3">
    <source>
        <dbReference type="Google" id="ProtNLM"/>
    </source>
</evidence>
<dbReference type="Proteomes" id="UP000291084">
    <property type="component" value="Chromosome 9"/>
</dbReference>
<evidence type="ECO:0000313" key="2">
    <source>
        <dbReference type="Proteomes" id="UP000291084"/>
    </source>
</evidence>
<sequence length="82" mass="9618">EFRPSIIGISALWCTLQHLFPQTSDTYIAYIMRLLNQSQKDDIIKCHELMQRQTSFWCENQRHCPLSPTTVLLNTSTRIYDG</sequence>
<name>A0A0S3SWA3_PHAAN</name>
<dbReference type="OrthoDB" id="62at2759"/>
<organism evidence="1 2">
    <name type="scientific">Vigna angularis var. angularis</name>
    <dbReference type="NCBI Taxonomy" id="157739"/>
    <lineage>
        <taxon>Eukaryota</taxon>
        <taxon>Viridiplantae</taxon>
        <taxon>Streptophyta</taxon>
        <taxon>Embryophyta</taxon>
        <taxon>Tracheophyta</taxon>
        <taxon>Spermatophyta</taxon>
        <taxon>Magnoliopsida</taxon>
        <taxon>eudicotyledons</taxon>
        <taxon>Gunneridae</taxon>
        <taxon>Pentapetalae</taxon>
        <taxon>rosids</taxon>
        <taxon>fabids</taxon>
        <taxon>Fabales</taxon>
        <taxon>Fabaceae</taxon>
        <taxon>Papilionoideae</taxon>
        <taxon>50 kb inversion clade</taxon>
        <taxon>NPAAA clade</taxon>
        <taxon>indigoferoid/millettioid clade</taxon>
        <taxon>Phaseoleae</taxon>
        <taxon>Vigna</taxon>
    </lineage>
</organism>
<dbReference type="AlphaFoldDB" id="A0A0S3SWA3"/>
<proteinExistence type="predicted"/>
<dbReference type="EMBL" id="AP015042">
    <property type="protein sequence ID" value="BAT97176.1"/>
    <property type="molecule type" value="Genomic_DNA"/>
</dbReference>
<feature type="non-terminal residue" evidence="1">
    <location>
        <position position="1"/>
    </location>
</feature>
<gene>
    <name evidence="1" type="primary">Vigan.09G054600</name>
    <name evidence="1" type="ORF">VIGAN_09054600</name>
</gene>
<protein>
    <recommendedName>
        <fullName evidence="3">Cyclin C-terminal domain-containing protein</fullName>
    </recommendedName>
</protein>
<evidence type="ECO:0000313" key="1">
    <source>
        <dbReference type="EMBL" id="BAT97176.1"/>
    </source>
</evidence>
<reference evidence="1 2" key="1">
    <citation type="journal article" date="2015" name="Sci. Rep.">
        <title>The power of single molecule real-time sequencing technology in the de novo assembly of a eukaryotic genome.</title>
        <authorList>
            <person name="Sakai H."/>
            <person name="Naito K."/>
            <person name="Ogiso-Tanaka E."/>
            <person name="Takahashi Y."/>
            <person name="Iseki K."/>
            <person name="Muto C."/>
            <person name="Satou K."/>
            <person name="Teruya K."/>
            <person name="Shiroma A."/>
            <person name="Shimoji M."/>
            <person name="Hirano T."/>
            <person name="Itoh T."/>
            <person name="Kaga A."/>
            <person name="Tomooka N."/>
        </authorList>
    </citation>
    <scope>NUCLEOTIDE SEQUENCE [LARGE SCALE GENOMIC DNA]</scope>
    <source>
        <strain evidence="2">cv. Shumari</strain>
    </source>
</reference>